<evidence type="ECO:0000313" key="2">
    <source>
        <dbReference type="EnsemblMetazoa" id="MDOA003037-PA"/>
    </source>
</evidence>
<dbReference type="RefSeq" id="XP_005178267.1">
    <property type="nucleotide sequence ID" value="XM_005178210.2"/>
</dbReference>
<reference evidence="2" key="1">
    <citation type="submission" date="2020-05" db="UniProtKB">
        <authorList>
            <consortium name="EnsemblMetazoa"/>
        </authorList>
    </citation>
    <scope>IDENTIFICATION</scope>
    <source>
        <strain evidence="2">Aabys</strain>
    </source>
</reference>
<evidence type="ECO:0000313" key="4">
    <source>
        <dbReference type="RefSeq" id="XP_005178267.1"/>
    </source>
</evidence>
<organism evidence="2">
    <name type="scientific">Musca domestica</name>
    <name type="common">House fly</name>
    <dbReference type="NCBI Taxonomy" id="7370"/>
    <lineage>
        <taxon>Eukaryota</taxon>
        <taxon>Metazoa</taxon>
        <taxon>Ecdysozoa</taxon>
        <taxon>Arthropoda</taxon>
        <taxon>Hexapoda</taxon>
        <taxon>Insecta</taxon>
        <taxon>Pterygota</taxon>
        <taxon>Neoptera</taxon>
        <taxon>Endopterygota</taxon>
        <taxon>Diptera</taxon>
        <taxon>Brachycera</taxon>
        <taxon>Muscomorpha</taxon>
        <taxon>Muscoidea</taxon>
        <taxon>Muscidae</taxon>
        <taxon>Musca</taxon>
    </lineage>
</organism>
<name>A0A1I8MB03_MUSDO</name>
<dbReference type="Proteomes" id="UP001652621">
    <property type="component" value="Unplaced"/>
</dbReference>
<keyword evidence="3" id="KW-1185">Reference proteome</keyword>
<evidence type="ECO:0000313" key="3">
    <source>
        <dbReference type="Proteomes" id="UP001652621"/>
    </source>
</evidence>
<dbReference type="AlphaFoldDB" id="A0A1I8MB03"/>
<sequence>MKIHINKIAVVLLLCCVLLMMTITCSAGVYFGPTLNDVPVHTVKVIHQHPSSFGPTIKTLRIFKLSNDNIRVDYGQSRGPHHSTSNTVTDTYRVIHQQQQQPQSPFNQFEVLQQQQQLEESQPPATINVIREHRSERIKTQQTIRVGAGVTDGGYPSFGDAFETFKSLKAYGAFDGPYSALDSYGKPIAKSWQEC</sequence>
<feature type="signal peptide" evidence="1">
    <location>
        <begin position="1"/>
        <end position="27"/>
    </location>
</feature>
<dbReference type="GeneID" id="101898989"/>
<accession>A0A1I8MB03</accession>
<keyword evidence="1" id="KW-0732">Signal</keyword>
<protein>
    <submittedName>
        <fullName evidence="4">Uncharacterized protein LOC101898989</fullName>
    </submittedName>
</protein>
<dbReference type="VEuPathDB" id="VectorBase:MDOMA2_013861"/>
<dbReference type="VEuPathDB" id="VectorBase:MDOA003037"/>
<gene>
    <name evidence="2" type="primary">101898989</name>
    <name evidence="4" type="synonym">LOC101898989</name>
</gene>
<dbReference type="KEGG" id="mde:101898989"/>
<dbReference type="OrthoDB" id="10606462at2759"/>
<evidence type="ECO:0000256" key="1">
    <source>
        <dbReference type="SAM" id="SignalP"/>
    </source>
</evidence>
<proteinExistence type="predicted"/>
<feature type="chain" id="PRO_5044560104" evidence="1">
    <location>
        <begin position="28"/>
        <end position="195"/>
    </location>
</feature>
<dbReference type="EnsemblMetazoa" id="MDOA003037-RA">
    <property type="protein sequence ID" value="MDOA003037-PA"/>
    <property type="gene ID" value="MDOA003037"/>
</dbReference>
<reference evidence="4" key="2">
    <citation type="submission" date="2025-04" db="UniProtKB">
        <authorList>
            <consortium name="RefSeq"/>
        </authorList>
    </citation>
    <scope>IDENTIFICATION</scope>
    <source>
        <strain evidence="4">Aabys</strain>
    </source>
</reference>